<reference evidence="1 2" key="1">
    <citation type="journal article" date="2012" name="J. Bacteriol.">
        <title>Genome Sequence of the Filamentous Bacterium Fibrisoma limi BUZ 3T.</title>
        <authorList>
            <person name="Filippini M."/>
            <person name="Qi W."/>
            <person name="Jaenicke S."/>
            <person name="Goesmann A."/>
            <person name="Smits T.H."/>
            <person name="Bagheri H.C."/>
        </authorList>
    </citation>
    <scope>NUCLEOTIDE SEQUENCE [LARGE SCALE GENOMIC DNA]</scope>
    <source>
        <strain evidence="2">BUZ 3T</strain>
    </source>
</reference>
<accession>I2GNL7</accession>
<gene>
    <name evidence="1" type="ORF">BN8_04756</name>
</gene>
<keyword evidence="2" id="KW-1185">Reference proteome</keyword>
<comment type="caution">
    <text evidence="1">The sequence shown here is derived from an EMBL/GenBank/DDBJ whole genome shotgun (WGS) entry which is preliminary data.</text>
</comment>
<organism evidence="1 2">
    <name type="scientific">Fibrisoma limi BUZ 3</name>
    <dbReference type="NCBI Taxonomy" id="1185876"/>
    <lineage>
        <taxon>Bacteria</taxon>
        <taxon>Pseudomonadati</taxon>
        <taxon>Bacteroidota</taxon>
        <taxon>Cytophagia</taxon>
        <taxon>Cytophagales</taxon>
        <taxon>Spirosomataceae</taxon>
        <taxon>Fibrisoma</taxon>
    </lineage>
</organism>
<protein>
    <submittedName>
        <fullName evidence="1">Uncharacterized protein</fullName>
    </submittedName>
</protein>
<dbReference type="EMBL" id="CAIT01000009">
    <property type="protein sequence ID" value="CCH55495.1"/>
    <property type="molecule type" value="Genomic_DNA"/>
</dbReference>
<evidence type="ECO:0000313" key="2">
    <source>
        <dbReference type="Proteomes" id="UP000009309"/>
    </source>
</evidence>
<evidence type="ECO:0000313" key="1">
    <source>
        <dbReference type="EMBL" id="CCH55495.1"/>
    </source>
</evidence>
<dbReference type="AlphaFoldDB" id="I2GNL7"/>
<name>I2GNL7_9BACT</name>
<dbReference type="Proteomes" id="UP000009309">
    <property type="component" value="Unassembled WGS sequence"/>
</dbReference>
<proteinExistence type="predicted"/>
<sequence length="36" mass="4196">MPVGRCCYGRFYKAARNFVPLSVVYKKNTKLESQLK</sequence>